<dbReference type="GO" id="GO:0043866">
    <property type="term" value="F:adenylyl-sulfate reductase (thioredoxin) activity"/>
    <property type="evidence" value="ECO:0007669"/>
    <property type="project" value="UniProtKB-EC"/>
</dbReference>
<feature type="binding site" evidence="4">
    <location>
        <position position="157"/>
    </location>
    <ligand>
        <name>[4Fe-4S] cluster</name>
        <dbReference type="ChEBI" id="CHEBI:49883"/>
    </ligand>
</feature>
<name>A0AAU8N3G1_9ACTO</name>
<comment type="pathway">
    <text evidence="3 4">Sulfur metabolism; hydrogen sulfide biosynthesis; sulfite from sulfate.</text>
</comment>
<dbReference type="HAMAP" id="MF_00063">
    <property type="entry name" value="CysH"/>
    <property type="match status" value="1"/>
</dbReference>
<proteinExistence type="inferred from homology"/>
<comment type="similarity">
    <text evidence="1 4">Belongs to the PAPS reductase family. CysH subfamily.</text>
</comment>
<reference evidence="7" key="1">
    <citation type="submission" date="2024-05" db="EMBL/GenBank/DDBJ databases">
        <title>Draft genome assemblies of 36 bacteria isolated from hibernating arctic ground squirrels.</title>
        <authorList>
            <person name="McKee H."/>
            <person name="Mullen L."/>
            <person name="Drown D.M."/>
            <person name="Duddleston K.N."/>
        </authorList>
    </citation>
    <scope>NUCLEOTIDE SEQUENCE</scope>
    <source>
        <strain evidence="7">AR004</strain>
    </source>
</reference>
<dbReference type="Pfam" id="PF01507">
    <property type="entry name" value="PAPS_reduct"/>
    <property type="match status" value="1"/>
</dbReference>
<evidence type="ECO:0000259" key="6">
    <source>
        <dbReference type="Pfam" id="PF01507"/>
    </source>
</evidence>
<dbReference type="SUPFAM" id="SSF52402">
    <property type="entry name" value="Adenine nucleotide alpha hydrolases-like"/>
    <property type="match status" value="1"/>
</dbReference>
<comment type="cofactor">
    <cofactor evidence="4">
        <name>[4Fe-4S] cluster</name>
        <dbReference type="ChEBI" id="CHEBI:49883"/>
    </cofactor>
    <text evidence="4">Binds 1 [4Fe-4S] cluster per subunit.</text>
</comment>
<sequence length="270" mass="28296">MTTAPTSTTSAGSAAGAPVGRFGRLTARGANAARSPRAPRRGEDELRALAAAGAAELGDDAPAEEVVAWAARAFPGSLAVACSMADAVLPHVVAALIPGVDVLFLETGYHFAETEGTRDAVAETMDVTVVDVLPELTIAEQDERYGEALHSRDPSRCCALRKVAPLARALSGYEAWATGVRREDAITRVSTPLVGFDETHRIVKINPLAAWSLDELLAYASEHGVIVNPLLADGYPSIGCEPCTARVAPGQDPRSGRWAGFAKTECGIHL</sequence>
<dbReference type="EC" id="1.8.4.10" evidence="4"/>
<dbReference type="GO" id="GO:0004604">
    <property type="term" value="F:phosphoadenylyl-sulfate reductase (thioredoxin) activity"/>
    <property type="evidence" value="ECO:0007669"/>
    <property type="project" value="UniProtKB-UniRule"/>
</dbReference>
<feature type="binding site" evidence="4">
    <location>
        <position position="158"/>
    </location>
    <ligand>
        <name>[4Fe-4S] cluster</name>
        <dbReference type="ChEBI" id="CHEBI:49883"/>
    </ligand>
</feature>
<dbReference type="InterPro" id="IPR004511">
    <property type="entry name" value="PAPS/APS_Rdtase"/>
</dbReference>
<evidence type="ECO:0000256" key="4">
    <source>
        <dbReference type="HAMAP-Rule" id="MF_00063"/>
    </source>
</evidence>
<protein>
    <recommendedName>
        <fullName evidence="4">Adenosine 5'-phosphosulfate reductase</fullName>
        <shortName evidence="4">APS reductase</shortName>
        <ecNumber evidence="4">1.8.4.10</ecNumber>
    </recommendedName>
    <alternativeName>
        <fullName evidence="4">5'-adenylylsulfate reductase</fullName>
    </alternativeName>
    <alternativeName>
        <fullName evidence="4">Thioredoxin-dependent 5'-adenylylsulfate reductase</fullName>
    </alternativeName>
</protein>
<evidence type="ECO:0000256" key="5">
    <source>
        <dbReference type="SAM" id="MobiDB-lite"/>
    </source>
</evidence>
<keyword evidence="4" id="KW-0963">Cytoplasm</keyword>
<dbReference type="Gene3D" id="3.40.50.620">
    <property type="entry name" value="HUPs"/>
    <property type="match status" value="1"/>
</dbReference>
<feature type="binding site" evidence="4">
    <location>
        <position position="243"/>
    </location>
    <ligand>
        <name>[4Fe-4S] cluster</name>
        <dbReference type="ChEBI" id="CHEBI:49883"/>
    </ligand>
</feature>
<feature type="compositionally biased region" description="Low complexity" evidence="5">
    <location>
        <begin position="27"/>
        <end position="36"/>
    </location>
</feature>
<dbReference type="PANTHER" id="PTHR46509">
    <property type="entry name" value="PHOSPHOADENOSINE PHOSPHOSULFATE REDUCTASE"/>
    <property type="match status" value="1"/>
</dbReference>
<keyword evidence="4" id="KW-0411">Iron-sulfur</keyword>
<dbReference type="GO" id="GO:0051539">
    <property type="term" value="F:4 iron, 4 sulfur cluster binding"/>
    <property type="evidence" value="ECO:0007669"/>
    <property type="project" value="UniProtKB-UniRule"/>
</dbReference>
<dbReference type="NCBIfam" id="TIGR00434">
    <property type="entry name" value="cysH"/>
    <property type="match status" value="1"/>
</dbReference>
<feature type="domain" description="Phosphoadenosine phosphosulphate reductase" evidence="6">
    <location>
        <begin position="79"/>
        <end position="245"/>
    </location>
</feature>
<dbReference type="GO" id="GO:0005737">
    <property type="term" value="C:cytoplasm"/>
    <property type="evidence" value="ECO:0007669"/>
    <property type="project" value="UniProtKB-SubCell"/>
</dbReference>
<organism evidence="7">
    <name type="scientific">Actinomyces timonensis</name>
    <dbReference type="NCBI Taxonomy" id="1288391"/>
    <lineage>
        <taxon>Bacteria</taxon>
        <taxon>Bacillati</taxon>
        <taxon>Actinomycetota</taxon>
        <taxon>Actinomycetes</taxon>
        <taxon>Actinomycetales</taxon>
        <taxon>Actinomycetaceae</taxon>
        <taxon>Actinomyces</taxon>
    </lineage>
</organism>
<gene>
    <name evidence="4" type="primary">cysH</name>
    <name evidence="7" type="ORF">ABXS69_08280</name>
</gene>
<dbReference type="CDD" id="cd23945">
    <property type="entry name" value="PAPS_reductase"/>
    <property type="match status" value="1"/>
</dbReference>
<evidence type="ECO:0000313" key="7">
    <source>
        <dbReference type="EMBL" id="XCP81963.1"/>
    </source>
</evidence>
<dbReference type="PANTHER" id="PTHR46509:SF1">
    <property type="entry name" value="PHOSPHOADENOSINE PHOSPHOSULFATE REDUCTASE"/>
    <property type="match status" value="1"/>
</dbReference>
<feature type="region of interest" description="Disordered" evidence="5">
    <location>
        <begin position="1"/>
        <end position="43"/>
    </location>
</feature>
<accession>A0AAU8N3G1</accession>
<dbReference type="GO" id="GO:0019379">
    <property type="term" value="P:sulfate assimilation, phosphoadenylyl sulfate reduction by phosphoadenylyl-sulfate reductase (thioredoxin)"/>
    <property type="evidence" value="ECO:0007669"/>
    <property type="project" value="UniProtKB-UniRule"/>
</dbReference>
<keyword evidence="4" id="KW-0408">Iron</keyword>
<keyword evidence="2 4" id="KW-0560">Oxidoreductase</keyword>
<evidence type="ECO:0000256" key="3">
    <source>
        <dbReference type="ARBA" id="ARBA00024327"/>
    </source>
</evidence>
<dbReference type="GO" id="GO:0070814">
    <property type="term" value="P:hydrogen sulfide biosynthetic process"/>
    <property type="evidence" value="ECO:0007669"/>
    <property type="project" value="UniProtKB-UniRule"/>
</dbReference>
<feature type="binding site" evidence="4">
    <location>
        <position position="240"/>
    </location>
    <ligand>
        <name>[4Fe-4S] cluster</name>
        <dbReference type="ChEBI" id="CHEBI:49883"/>
    </ligand>
</feature>
<dbReference type="AlphaFoldDB" id="A0AAU8N3G1"/>
<dbReference type="NCBIfam" id="NF002537">
    <property type="entry name" value="PRK02090.1"/>
    <property type="match status" value="1"/>
</dbReference>
<comment type="subcellular location">
    <subcellularLocation>
        <location evidence="4">Cytoplasm</location>
    </subcellularLocation>
</comment>
<dbReference type="RefSeq" id="WP_366180214.1">
    <property type="nucleotide sequence ID" value="NZ_CP159989.1"/>
</dbReference>
<feature type="compositionally biased region" description="Low complexity" evidence="5">
    <location>
        <begin position="1"/>
        <end position="18"/>
    </location>
</feature>
<comment type="function">
    <text evidence="4">Catalyzes the formation of sulfite from adenosine 5'-phosphosulfate (APS) using thioredoxin as an electron donor.</text>
</comment>
<dbReference type="InterPro" id="IPR002500">
    <property type="entry name" value="PAPS_reduct_dom"/>
</dbReference>
<dbReference type="GO" id="GO:0046872">
    <property type="term" value="F:metal ion binding"/>
    <property type="evidence" value="ECO:0007669"/>
    <property type="project" value="UniProtKB-KW"/>
</dbReference>
<evidence type="ECO:0000256" key="2">
    <source>
        <dbReference type="ARBA" id="ARBA00023002"/>
    </source>
</evidence>
<dbReference type="EMBL" id="CP159989">
    <property type="protein sequence ID" value="XCP81963.1"/>
    <property type="molecule type" value="Genomic_DNA"/>
</dbReference>
<feature type="active site" description="Nucleophile; cysteine thiosulfonate intermediate" evidence="4">
    <location>
        <position position="266"/>
    </location>
</feature>
<dbReference type="InterPro" id="IPR014729">
    <property type="entry name" value="Rossmann-like_a/b/a_fold"/>
</dbReference>
<evidence type="ECO:0000256" key="1">
    <source>
        <dbReference type="ARBA" id="ARBA00009732"/>
    </source>
</evidence>
<comment type="catalytic activity">
    <reaction evidence="4">
        <text>[thioredoxin]-disulfide + sulfite + AMP + 2 H(+) = adenosine 5'-phosphosulfate + [thioredoxin]-dithiol</text>
        <dbReference type="Rhea" id="RHEA:21976"/>
        <dbReference type="Rhea" id="RHEA-COMP:10698"/>
        <dbReference type="Rhea" id="RHEA-COMP:10700"/>
        <dbReference type="ChEBI" id="CHEBI:15378"/>
        <dbReference type="ChEBI" id="CHEBI:17359"/>
        <dbReference type="ChEBI" id="CHEBI:29950"/>
        <dbReference type="ChEBI" id="CHEBI:50058"/>
        <dbReference type="ChEBI" id="CHEBI:58243"/>
        <dbReference type="ChEBI" id="CHEBI:456215"/>
        <dbReference type="EC" id="1.8.4.10"/>
    </reaction>
</comment>
<keyword evidence="4" id="KW-0479">Metal-binding</keyword>